<dbReference type="InterPro" id="IPR026906">
    <property type="entry name" value="LRR_5"/>
</dbReference>
<dbReference type="Proteomes" id="UP000001542">
    <property type="component" value="Unassembled WGS sequence"/>
</dbReference>
<dbReference type="AlphaFoldDB" id="A2GB35"/>
<dbReference type="EMBL" id="DS114876">
    <property type="protein sequence ID" value="EAX85635.1"/>
    <property type="molecule type" value="Genomic_DNA"/>
</dbReference>
<evidence type="ECO:0000313" key="2">
    <source>
        <dbReference type="Proteomes" id="UP000001542"/>
    </source>
</evidence>
<dbReference type="RefSeq" id="XP_001298565.1">
    <property type="nucleotide sequence ID" value="XM_001298564.1"/>
</dbReference>
<dbReference type="SMR" id="A2GB35"/>
<reference evidence="1" key="2">
    <citation type="journal article" date="2007" name="Science">
        <title>Draft genome sequence of the sexually transmitted pathogen Trichomonas vaginalis.</title>
        <authorList>
            <person name="Carlton J.M."/>
            <person name="Hirt R.P."/>
            <person name="Silva J.C."/>
            <person name="Delcher A.L."/>
            <person name="Schatz M."/>
            <person name="Zhao Q."/>
            <person name="Wortman J.R."/>
            <person name="Bidwell S.L."/>
            <person name="Alsmark U.C.M."/>
            <person name="Besteiro S."/>
            <person name="Sicheritz-Ponten T."/>
            <person name="Noel C.J."/>
            <person name="Dacks J.B."/>
            <person name="Foster P.G."/>
            <person name="Simillion C."/>
            <person name="Van de Peer Y."/>
            <person name="Miranda-Saavedra D."/>
            <person name="Barton G.J."/>
            <person name="Westrop G.D."/>
            <person name="Mueller S."/>
            <person name="Dessi D."/>
            <person name="Fiori P.L."/>
            <person name="Ren Q."/>
            <person name="Paulsen I."/>
            <person name="Zhang H."/>
            <person name="Bastida-Corcuera F.D."/>
            <person name="Simoes-Barbosa A."/>
            <person name="Brown M.T."/>
            <person name="Hayes R.D."/>
            <person name="Mukherjee M."/>
            <person name="Okumura C.Y."/>
            <person name="Schneider R."/>
            <person name="Smith A.J."/>
            <person name="Vanacova S."/>
            <person name="Villalvazo M."/>
            <person name="Haas B.J."/>
            <person name="Pertea M."/>
            <person name="Feldblyum T.V."/>
            <person name="Utterback T.R."/>
            <person name="Shu C.L."/>
            <person name="Osoegawa K."/>
            <person name="de Jong P.J."/>
            <person name="Hrdy I."/>
            <person name="Horvathova L."/>
            <person name="Zubacova Z."/>
            <person name="Dolezal P."/>
            <person name="Malik S.B."/>
            <person name="Logsdon J.M. Jr."/>
            <person name="Henze K."/>
            <person name="Gupta A."/>
            <person name="Wang C.C."/>
            <person name="Dunne R.L."/>
            <person name="Upcroft J.A."/>
            <person name="Upcroft P."/>
            <person name="White O."/>
            <person name="Salzberg S.L."/>
            <person name="Tang P."/>
            <person name="Chiu C.-H."/>
            <person name="Lee Y.-S."/>
            <person name="Embley T.M."/>
            <person name="Coombs G.H."/>
            <person name="Mottram J.C."/>
            <person name="Tachezy J."/>
            <person name="Fraser-Liggett C.M."/>
            <person name="Johnson P.J."/>
        </authorList>
    </citation>
    <scope>NUCLEOTIDE SEQUENCE [LARGE SCALE GENOMIC DNA]</scope>
    <source>
        <strain evidence="1">G3</strain>
    </source>
</reference>
<dbReference type="Pfam" id="PF13306">
    <property type="entry name" value="LRR_5"/>
    <property type="match status" value="2"/>
</dbReference>
<dbReference type="InterPro" id="IPR032675">
    <property type="entry name" value="LRR_dom_sf"/>
</dbReference>
<sequence>MANCDYQTVTEIFVGEGITSFTTGVFNSFASLKKLNLPSSLQSSTGQDTRNCYVLETITLAEGSQNLEVDEFGVLYNKGKTCIIRFPPKKNAKNFKFPSETTTIGEGAFQYCLTQWHLLSK</sequence>
<protein>
    <submittedName>
        <fullName evidence="1">Uncharacterized protein</fullName>
    </submittedName>
</protein>
<dbReference type="VEuPathDB" id="TrichDB:TVAG_602280"/>
<accession>A2GB35</accession>
<name>A2GB35_TRIV3</name>
<evidence type="ECO:0000313" key="1">
    <source>
        <dbReference type="EMBL" id="EAX85635.1"/>
    </source>
</evidence>
<proteinExistence type="predicted"/>
<organism evidence="1 2">
    <name type="scientific">Trichomonas vaginalis (strain ATCC PRA-98 / G3)</name>
    <dbReference type="NCBI Taxonomy" id="412133"/>
    <lineage>
        <taxon>Eukaryota</taxon>
        <taxon>Metamonada</taxon>
        <taxon>Parabasalia</taxon>
        <taxon>Trichomonadida</taxon>
        <taxon>Trichomonadidae</taxon>
        <taxon>Trichomonas</taxon>
    </lineage>
</organism>
<dbReference type="Gene3D" id="3.80.10.10">
    <property type="entry name" value="Ribonuclease Inhibitor"/>
    <property type="match status" value="1"/>
</dbReference>
<dbReference type="InParanoid" id="A2GB35"/>
<gene>
    <name evidence="1" type="ORF">TVAG_602280</name>
</gene>
<dbReference type="VEuPathDB" id="TrichDB:TVAGG3_0792280"/>
<dbReference type="KEGG" id="tva:4743276"/>
<reference evidence="1" key="1">
    <citation type="submission" date="2006-10" db="EMBL/GenBank/DDBJ databases">
        <authorList>
            <person name="Amadeo P."/>
            <person name="Zhao Q."/>
            <person name="Wortman J."/>
            <person name="Fraser-Liggett C."/>
            <person name="Carlton J."/>
        </authorList>
    </citation>
    <scope>NUCLEOTIDE SEQUENCE</scope>
    <source>
        <strain evidence="1">G3</strain>
    </source>
</reference>
<keyword evidence="2" id="KW-1185">Reference proteome</keyword>